<dbReference type="Gene3D" id="2.130.10.10">
    <property type="entry name" value="YVTN repeat-like/Quinoprotein amine dehydrogenase"/>
    <property type="match status" value="1"/>
</dbReference>
<organism evidence="4 5">
    <name type="scientific">Portunus trituberculatus</name>
    <name type="common">Swimming crab</name>
    <name type="synonym">Neptunus trituberculatus</name>
    <dbReference type="NCBI Taxonomy" id="210409"/>
    <lineage>
        <taxon>Eukaryota</taxon>
        <taxon>Metazoa</taxon>
        <taxon>Ecdysozoa</taxon>
        <taxon>Arthropoda</taxon>
        <taxon>Crustacea</taxon>
        <taxon>Multicrustacea</taxon>
        <taxon>Malacostraca</taxon>
        <taxon>Eumalacostraca</taxon>
        <taxon>Eucarida</taxon>
        <taxon>Decapoda</taxon>
        <taxon>Pleocyemata</taxon>
        <taxon>Brachyura</taxon>
        <taxon>Eubrachyura</taxon>
        <taxon>Portunoidea</taxon>
        <taxon>Portunidae</taxon>
        <taxon>Portuninae</taxon>
        <taxon>Portunus</taxon>
    </lineage>
</organism>
<dbReference type="InterPro" id="IPR045245">
    <property type="entry name" value="Pfs2-like"/>
</dbReference>
<accession>A0A5B7E3Z2</accession>
<dbReference type="InterPro" id="IPR015943">
    <property type="entry name" value="WD40/YVTN_repeat-like_dom_sf"/>
</dbReference>
<feature type="repeat" description="WD" evidence="1">
    <location>
        <begin position="158"/>
        <end position="190"/>
    </location>
</feature>
<dbReference type="GO" id="GO:0031124">
    <property type="term" value="P:mRNA 3'-end processing"/>
    <property type="evidence" value="ECO:0007669"/>
    <property type="project" value="InterPro"/>
</dbReference>
<keyword evidence="1" id="KW-0853">WD repeat</keyword>
<evidence type="ECO:0000256" key="1">
    <source>
        <dbReference type="PROSITE-ProRule" id="PRU00221"/>
    </source>
</evidence>
<dbReference type="PROSITE" id="PS50294">
    <property type="entry name" value="WD_REPEATS_REGION"/>
    <property type="match status" value="1"/>
</dbReference>
<dbReference type="SUPFAM" id="SSF50978">
    <property type="entry name" value="WD40 repeat-like"/>
    <property type="match status" value="1"/>
</dbReference>
<feature type="repeat" description="WD" evidence="1">
    <location>
        <begin position="123"/>
        <end position="148"/>
    </location>
</feature>
<dbReference type="FunFam" id="2.130.10.10:FF:000077">
    <property type="entry name" value="WD repeat domain 33"/>
    <property type="match status" value="1"/>
</dbReference>
<keyword evidence="5" id="KW-1185">Reference proteome</keyword>
<evidence type="ECO:0000256" key="3">
    <source>
        <dbReference type="SAM" id="Phobius"/>
    </source>
</evidence>
<dbReference type="InterPro" id="IPR001680">
    <property type="entry name" value="WD40_rpt"/>
</dbReference>
<dbReference type="PROSITE" id="PS50082">
    <property type="entry name" value="WD_REPEATS_2"/>
    <property type="match status" value="2"/>
</dbReference>
<dbReference type="Proteomes" id="UP000324222">
    <property type="component" value="Unassembled WGS sequence"/>
</dbReference>
<evidence type="ECO:0000313" key="5">
    <source>
        <dbReference type="Proteomes" id="UP000324222"/>
    </source>
</evidence>
<dbReference type="OrthoDB" id="16717at2759"/>
<dbReference type="PANTHER" id="PTHR22836">
    <property type="entry name" value="WD40 REPEAT PROTEIN"/>
    <property type="match status" value="1"/>
</dbReference>
<evidence type="ECO:0000256" key="2">
    <source>
        <dbReference type="SAM" id="MobiDB-lite"/>
    </source>
</evidence>
<dbReference type="Pfam" id="PF00400">
    <property type="entry name" value="WD40"/>
    <property type="match status" value="2"/>
</dbReference>
<dbReference type="PANTHER" id="PTHR22836:SF0">
    <property type="entry name" value="PRE-MRNA 3' END PROCESSING PROTEIN WDR33"/>
    <property type="match status" value="1"/>
</dbReference>
<comment type="caution">
    <text evidence="4">The sequence shown here is derived from an EMBL/GenBank/DDBJ whole genome shotgun (WGS) entry which is preliminary data.</text>
</comment>
<dbReference type="InterPro" id="IPR036322">
    <property type="entry name" value="WD40_repeat_dom_sf"/>
</dbReference>
<keyword evidence="3" id="KW-0472">Membrane</keyword>
<name>A0A5B7E3Z2_PORTR</name>
<protein>
    <submittedName>
        <fullName evidence="4">Pre-mRNA 3' end processing protein WDR33</fullName>
    </submittedName>
</protein>
<dbReference type="SMART" id="SM00320">
    <property type="entry name" value="WD40"/>
    <property type="match status" value="2"/>
</dbReference>
<gene>
    <name evidence="4" type="primary">Wdr33</name>
    <name evidence="4" type="ORF">E2C01_021065</name>
</gene>
<dbReference type="GO" id="GO:0005847">
    <property type="term" value="C:mRNA cleavage and polyadenylation specificity factor complex"/>
    <property type="evidence" value="ECO:0007669"/>
    <property type="project" value="TreeGrafter"/>
</dbReference>
<feature type="compositionally biased region" description="Pro residues" evidence="2">
    <location>
        <begin position="9"/>
        <end position="29"/>
    </location>
</feature>
<feature type="region of interest" description="Disordered" evidence="2">
    <location>
        <begin position="7"/>
        <end position="41"/>
    </location>
</feature>
<reference evidence="4 5" key="1">
    <citation type="submission" date="2019-05" db="EMBL/GenBank/DDBJ databases">
        <title>Another draft genome of Portunus trituberculatus and its Hox gene families provides insights of decapod evolution.</title>
        <authorList>
            <person name="Jeong J.-H."/>
            <person name="Song I."/>
            <person name="Kim S."/>
            <person name="Choi T."/>
            <person name="Kim D."/>
            <person name="Ryu S."/>
            <person name="Kim W."/>
        </authorList>
    </citation>
    <scope>NUCLEOTIDE SEQUENCE [LARGE SCALE GENOMIC DNA]</scope>
    <source>
        <tissue evidence="4">Muscle</tissue>
    </source>
</reference>
<feature type="transmembrane region" description="Helical" evidence="3">
    <location>
        <begin position="281"/>
        <end position="305"/>
    </location>
</feature>
<evidence type="ECO:0000313" key="4">
    <source>
        <dbReference type="EMBL" id="MPC27876.1"/>
    </source>
</evidence>
<keyword evidence="3" id="KW-0812">Transmembrane</keyword>
<keyword evidence="3" id="KW-1133">Transmembrane helix</keyword>
<sequence>MIQVGMFNVPPPPIPGKPLPPPGGGPQPFQPLSFKPFKTPDGEFDGKRLRKSVMRKTVDYNCSVTNMLESRVWQRDERDRPALQADVCYASEMLPPTAHPLNPINAVVTKFVRTSTNKAKCPIFCLAWTPEGRRLVTGASSGEFTLWNGLTFNFETILQAHDSSVRTMVWSHNDQWMVTGDTGGFVKYWQTNMNNVKLFQAHKDPVRGLRYPHLCHRPLSIITVTTTTTHFSCPPSLSWDAYHGCRRFYYCRFSNLLSLYNCVIQSSTHGCISQFSFSLTFFLVLVCHIGTSSTIITLCLILKLVEYNKIIETMYELCVVHIHLQINKEQFDINLIIFYVVPGMSRLAKNHLGHGDHFSIIGDVSDWYPP</sequence>
<dbReference type="EMBL" id="VSRR010001818">
    <property type="protein sequence ID" value="MPC27876.1"/>
    <property type="molecule type" value="Genomic_DNA"/>
</dbReference>
<dbReference type="AlphaFoldDB" id="A0A5B7E3Z2"/>
<proteinExistence type="predicted"/>